<accession>A0A220U9N9</accession>
<dbReference type="GO" id="GO:0032259">
    <property type="term" value="P:methylation"/>
    <property type="evidence" value="ECO:0007669"/>
    <property type="project" value="UniProtKB-KW"/>
</dbReference>
<evidence type="ECO:0000313" key="3">
    <source>
        <dbReference type="Proteomes" id="UP000198312"/>
    </source>
</evidence>
<evidence type="ECO:0000313" key="2">
    <source>
        <dbReference type="EMBL" id="ASK64453.1"/>
    </source>
</evidence>
<feature type="domain" description="Methyltransferase type 11" evidence="1">
    <location>
        <begin position="56"/>
        <end position="123"/>
    </location>
</feature>
<dbReference type="KEGG" id="vil:CFK37_17055"/>
<sequence>MTHDKLFFDYLKEVNQRFEGWDFSYIFETGRLGSELLSWSYGSMVKPLIQNAHSMLDMGTGGGEFLSKLQPYPDFICATEAYKPNIPIAKHCLEPLGVHVFPIEEDANLPFKNDKFDLITNKHDAYSPKELRRIISDGGIFLTQQVGGLNDAGINEGLGVPVNDEFIDWNLELAMKELTENSFEVNYRKEEFPIERFYDVGALVYYLGAIPWQVPDFSIDKYEQQLYNIHEQIQSVGYFDVKQHRFIIRAKAV</sequence>
<keyword evidence="2" id="KW-0808">Transferase</keyword>
<dbReference type="EMBL" id="CP022315">
    <property type="protein sequence ID" value="ASK64453.1"/>
    <property type="molecule type" value="Genomic_DNA"/>
</dbReference>
<name>A0A220U9N9_9BACI</name>
<dbReference type="Gene3D" id="3.40.50.150">
    <property type="entry name" value="Vaccinia Virus protein VP39"/>
    <property type="match status" value="1"/>
</dbReference>
<dbReference type="RefSeq" id="WP_089063702.1">
    <property type="nucleotide sequence ID" value="NZ_CP022315.1"/>
</dbReference>
<organism evidence="2 3">
    <name type="scientific">Virgibacillus phasianinus</name>
    <dbReference type="NCBI Taxonomy" id="2017483"/>
    <lineage>
        <taxon>Bacteria</taxon>
        <taxon>Bacillati</taxon>
        <taxon>Bacillota</taxon>
        <taxon>Bacilli</taxon>
        <taxon>Bacillales</taxon>
        <taxon>Bacillaceae</taxon>
        <taxon>Virgibacillus</taxon>
    </lineage>
</organism>
<dbReference type="GO" id="GO:0008757">
    <property type="term" value="F:S-adenosylmethionine-dependent methyltransferase activity"/>
    <property type="evidence" value="ECO:0007669"/>
    <property type="project" value="InterPro"/>
</dbReference>
<dbReference type="Pfam" id="PF08241">
    <property type="entry name" value="Methyltransf_11"/>
    <property type="match status" value="1"/>
</dbReference>
<dbReference type="PANTHER" id="PTHR43460:SF1">
    <property type="entry name" value="METHYLTRANSFERASE TYPE 11 DOMAIN-CONTAINING PROTEIN"/>
    <property type="match status" value="1"/>
</dbReference>
<dbReference type="InterPro" id="IPR029063">
    <property type="entry name" value="SAM-dependent_MTases_sf"/>
</dbReference>
<evidence type="ECO:0000259" key="1">
    <source>
        <dbReference type="Pfam" id="PF08241"/>
    </source>
</evidence>
<dbReference type="Proteomes" id="UP000198312">
    <property type="component" value="Chromosome"/>
</dbReference>
<proteinExistence type="predicted"/>
<keyword evidence="2" id="KW-0489">Methyltransferase</keyword>
<reference evidence="2 3" key="1">
    <citation type="submission" date="2017-07" db="EMBL/GenBank/DDBJ databases">
        <title>Virgibacillus sp. LM2416.</title>
        <authorList>
            <person name="Tak E.J."/>
            <person name="Bae J.-W."/>
        </authorList>
    </citation>
    <scope>NUCLEOTIDE SEQUENCE [LARGE SCALE GENOMIC DNA]</scope>
    <source>
        <strain evidence="2 3">LM2416</strain>
    </source>
</reference>
<dbReference type="PANTHER" id="PTHR43460">
    <property type="entry name" value="METHYLTRANSFERASE"/>
    <property type="match status" value="1"/>
</dbReference>
<protein>
    <submittedName>
        <fullName evidence="2">SAM-dependent methyltransferase</fullName>
    </submittedName>
</protein>
<dbReference type="OrthoDB" id="9795864at2"/>
<gene>
    <name evidence="2" type="ORF">CFK37_17055</name>
</gene>
<keyword evidence="3" id="KW-1185">Reference proteome</keyword>
<dbReference type="SUPFAM" id="SSF53335">
    <property type="entry name" value="S-adenosyl-L-methionine-dependent methyltransferases"/>
    <property type="match status" value="1"/>
</dbReference>
<dbReference type="AlphaFoldDB" id="A0A220U9N9"/>
<dbReference type="InterPro" id="IPR052939">
    <property type="entry name" value="23S_rRNA_MeTrnsfrase_RlmA"/>
</dbReference>
<dbReference type="InterPro" id="IPR013216">
    <property type="entry name" value="Methyltransf_11"/>
</dbReference>